<dbReference type="Proteomes" id="UP000829196">
    <property type="component" value="Unassembled WGS sequence"/>
</dbReference>
<evidence type="ECO:0000256" key="1">
    <source>
        <dbReference type="ARBA" id="ARBA00022801"/>
    </source>
</evidence>
<feature type="domain" description="Phosphatidic acid phosphatase type 2/haloperoxidase" evidence="3">
    <location>
        <begin position="130"/>
        <end position="232"/>
    </location>
</feature>
<dbReference type="GO" id="GO:0006487">
    <property type="term" value="P:protein N-linked glycosylation"/>
    <property type="evidence" value="ECO:0007669"/>
    <property type="project" value="TreeGrafter"/>
</dbReference>
<evidence type="ECO:0000256" key="2">
    <source>
        <dbReference type="SAM" id="Phobius"/>
    </source>
</evidence>
<keyword evidence="2" id="KW-0472">Membrane</keyword>
<dbReference type="InterPro" id="IPR036938">
    <property type="entry name" value="PAP2/HPO_sf"/>
</dbReference>
<dbReference type="GO" id="GO:0047874">
    <property type="term" value="F:dolichyldiphosphatase activity"/>
    <property type="evidence" value="ECO:0007669"/>
    <property type="project" value="TreeGrafter"/>
</dbReference>
<reference evidence="4" key="1">
    <citation type="journal article" date="2022" name="Front. Genet.">
        <title>Chromosome-Scale Assembly of the Dendrobium nobile Genome Provides Insights Into the Molecular Mechanism of the Biosynthesis of the Medicinal Active Ingredient of Dendrobium.</title>
        <authorList>
            <person name="Xu Q."/>
            <person name="Niu S.-C."/>
            <person name="Li K.-L."/>
            <person name="Zheng P.-J."/>
            <person name="Zhang X.-J."/>
            <person name="Jia Y."/>
            <person name="Liu Y."/>
            <person name="Niu Y.-X."/>
            <person name="Yu L.-H."/>
            <person name="Chen D.-F."/>
            <person name="Zhang G.-Q."/>
        </authorList>
    </citation>
    <scope>NUCLEOTIDE SEQUENCE</scope>
    <source>
        <tissue evidence="4">Leaf</tissue>
    </source>
</reference>
<protein>
    <recommendedName>
        <fullName evidence="3">Phosphatidic acid phosphatase type 2/haloperoxidase domain-containing protein</fullName>
    </recommendedName>
</protein>
<keyword evidence="5" id="KW-1185">Reference proteome</keyword>
<accession>A0A8T3ASZ4</accession>
<feature type="transmembrane region" description="Helical" evidence="2">
    <location>
        <begin position="243"/>
        <end position="265"/>
    </location>
</feature>
<dbReference type="Gene3D" id="1.20.144.10">
    <property type="entry name" value="Phosphatidic acid phosphatase type 2/haloperoxidase"/>
    <property type="match status" value="1"/>
</dbReference>
<comment type="caution">
    <text evidence="4">The sequence shown here is derived from an EMBL/GenBank/DDBJ whole genome shotgun (WGS) entry which is preliminary data.</text>
</comment>
<dbReference type="EMBL" id="JAGYWB010000015">
    <property type="protein sequence ID" value="KAI0497215.1"/>
    <property type="molecule type" value="Genomic_DNA"/>
</dbReference>
<evidence type="ECO:0000313" key="5">
    <source>
        <dbReference type="Proteomes" id="UP000829196"/>
    </source>
</evidence>
<proteinExistence type="predicted"/>
<keyword evidence="1" id="KW-0378">Hydrolase</keyword>
<feature type="transmembrane region" description="Helical" evidence="2">
    <location>
        <begin position="185"/>
        <end position="201"/>
    </location>
</feature>
<keyword evidence="2" id="KW-0812">Transmembrane</keyword>
<keyword evidence="2" id="KW-1133">Transmembrane helix</keyword>
<evidence type="ECO:0000259" key="3">
    <source>
        <dbReference type="Pfam" id="PF01569"/>
    </source>
</evidence>
<organism evidence="4 5">
    <name type="scientific">Dendrobium nobile</name>
    <name type="common">Orchid</name>
    <dbReference type="NCBI Taxonomy" id="94219"/>
    <lineage>
        <taxon>Eukaryota</taxon>
        <taxon>Viridiplantae</taxon>
        <taxon>Streptophyta</taxon>
        <taxon>Embryophyta</taxon>
        <taxon>Tracheophyta</taxon>
        <taxon>Spermatophyta</taxon>
        <taxon>Magnoliopsida</taxon>
        <taxon>Liliopsida</taxon>
        <taxon>Asparagales</taxon>
        <taxon>Orchidaceae</taxon>
        <taxon>Epidendroideae</taxon>
        <taxon>Malaxideae</taxon>
        <taxon>Dendrobiinae</taxon>
        <taxon>Dendrobium</taxon>
    </lineage>
</organism>
<dbReference type="PANTHER" id="PTHR11247:SF40">
    <property type="entry name" value="LIPID PHOSPHATE PHOSPHATASE EPSILON 1, CHLOROPLASTIC"/>
    <property type="match status" value="1"/>
</dbReference>
<dbReference type="InterPro" id="IPR000326">
    <property type="entry name" value="PAP2/HPO"/>
</dbReference>
<gene>
    <name evidence="4" type="ORF">KFK09_020437</name>
</gene>
<evidence type="ECO:0000313" key="4">
    <source>
        <dbReference type="EMBL" id="KAI0497215.1"/>
    </source>
</evidence>
<dbReference type="SUPFAM" id="SSF48317">
    <property type="entry name" value="Acid phosphatase/Vanadium-dependent haloperoxidase"/>
    <property type="match status" value="1"/>
</dbReference>
<dbReference type="AlphaFoldDB" id="A0A8T3ASZ4"/>
<sequence>MFLRPQLISATLSTAELLRPISIRCLPGSKNANLISGCSSRGRLVVRMGVSDRESVVELARVDRFAIGDVVEDTGGGEAVTILRRERASPDFEATLNRLSKWLVAALFGLVILWKHDAEALWAAMGSVMNAWLSTILKRLLNQDRPSALRSDPGMPSSHAQSIFYAGVFSVASFTRFMGINVFSVGADVITLLCAAYLSWMRVSQRFHTLSQVIVGAAVGSAFSLVWFWMWHSFVLKAFISSIWVRIFVILGSVSLCLAFLFYVIQNWLQDE</sequence>
<dbReference type="GO" id="GO:0008610">
    <property type="term" value="P:lipid biosynthetic process"/>
    <property type="evidence" value="ECO:0007669"/>
    <property type="project" value="TreeGrafter"/>
</dbReference>
<dbReference type="PANTHER" id="PTHR11247">
    <property type="entry name" value="PALMITOYL-PROTEIN THIOESTERASE/DOLICHYLDIPHOSPHATASE 1"/>
    <property type="match status" value="1"/>
</dbReference>
<dbReference type="OrthoDB" id="302705at2759"/>
<name>A0A8T3ASZ4_DENNO</name>
<dbReference type="GO" id="GO:0005789">
    <property type="term" value="C:endoplasmic reticulum membrane"/>
    <property type="evidence" value="ECO:0007669"/>
    <property type="project" value="TreeGrafter"/>
</dbReference>
<feature type="transmembrane region" description="Helical" evidence="2">
    <location>
        <begin position="213"/>
        <end position="231"/>
    </location>
</feature>
<dbReference type="Pfam" id="PF01569">
    <property type="entry name" value="PAP2"/>
    <property type="match status" value="1"/>
</dbReference>